<organism evidence="2 3">
    <name type="scientific">Actinopolymorpha pittospori</name>
    <dbReference type="NCBI Taxonomy" id="648752"/>
    <lineage>
        <taxon>Bacteria</taxon>
        <taxon>Bacillati</taxon>
        <taxon>Actinomycetota</taxon>
        <taxon>Actinomycetes</taxon>
        <taxon>Propionibacteriales</taxon>
        <taxon>Actinopolymorphaceae</taxon>
        <taxon>Actinopolymorpha</taxon>
    </lineage>
</organism>
<comment type="caution">
    <text evidence="2">The sequence shown here is derived from an EMBL/GenBank/DDBJ whole genome shotgun (WGS) entry which is preliminary data.</text>
</comment>
<accession>A0A927N560</accession>
<evidence type="ECO:0000256" key="1">
    <source>
        <dbReference type="SAM" id="MobiDB-lite"/>
    </source>
</evidence>
<protein>
    <submittedName>
        <fullName evidence="2">Uncharacterized protein</fullName>
    </submittedName>
</protein>
<keyword evidence="3" id="KW-1185">Reference proteome</keyword>
<dbReference type="RefSeq" id="WP_192755834.1">
    <property type="nucleotide sequence ID" value="NZ_BAABJL010000084.1"/>
</dbReference>
<proteinExistence type="predicted"/>
<reference evidence="2" key="1">
    <citation type="submission" date="2020-10" db="EMBL/GenBank/DDBJ databases">
        <title>Sequencing the genomes of 1000 actinobacteria strains.</title>
        <authorList>
            <person name="Klenk H.-P."/>
        </authorList>
    </citation>
    <scope>NUCLEOTIDE SEQUENCE</scope>
    <source>
        <strain evidence="2">DSM 45354</strain>
    </source>
</reference>
<name>A0A927N560_9ACTN</name>
<dbReference type="Proteomes" id="UP000638648">
    <property type="component" value="Unassembled WGS sequence"/>
</dbReference>
<gene>
    <name evidence="2" type="ORF">HEB94_009709</name>
</gene>
<dbReference type="AlphaFoldDB" id="A0A927N560"/>
<dbReference type="EMBL" id="JADBEM010000001">
    <property type="protein sequence ID" value="MBE1612861.1"/>
    <property type="molecule type" value="Genomic_DNA"/>
</dbReference>
<feature type="region of interest" description="Disordered" evidence="1">
    <location>
        <begin position="141"/>
        <end position="165"/>
    </location>
</feature>
<sequence length="165" mass="18575">MCCTEPIGFDVPDEVSSMLLSYQDMREGDPDGLWGDRAALWVRTLVYRCPFLGEPRRREPWRQVRQHPDWTDSQEFPAWVRDVVREDGKPDELTVVHLNDAGVEVDPAVLPWVLPDGEPTRRHVLVDSHLAEPVVVDARTTSSRGCVPSSAANSSRTPRSAWSTA</sequence>
<evidence type="ECO:0000313" key="2">
    <source>
        <dbReference type="EMBL" id="MBE1612861.1"/>
    </source>
</evidence>
<evidence type="ECO:0000313" key="3">
    <source>
        <dbReference type="Proteomes" id="UP000638648"/>
    </source>
</evidence>